<keyword evidence="1" id="KW-0812">Transmembrane</keyword>
<dbReference type="EMBL" id="BAAAQQ010000011">
    <property type="protein sequence ID" value="GAA2126070.1"/>
    <property type="molecule type" value="Genomic_DNA"/>
</dbReference>
<evidence type="ECO:0000313" key="3">
    <source>
        <dbReference type="Proteomes" id="UP001500575"/>
    </source>
</evidence>
<keyword evidence="1" id="KW-0472">Membrane</keyword>
<proteinExistence type="predicted"/>
<evidence type="ECO:0000313" key="2">
    <source>
        <dbReference type="EMBL" id="GAA2126070.1"/>
    </source>
</evidence>
<sequence length="190" mass="20733">MSSVDEHDHPVGVELQEEPSRRRPLLLATAVVLVLVLVAWSAVWWDRTPPVLGGSFETRLDPTPVPGPVLVGITSPATVPGQANVSLVDVSPELTRNDADADVSFLVCELKGDPITAVVAEPIEDHCRRTRPAHDTTIRVAGEYLVMAITARERGTVRVESVDVTYRNGWQLVWLPRTVTVGISARARFS</sequence>
<comment type="caution">
    <text evidence="2">The sequence shown here is derived from an EMBL/GenBank/DDBJ whole genome shotgun (WGS) entry which is preliminary data.</text>
</comment>
<organism evidence="2 3">
    <name type="scientific">Nocardioides bigeumensis</name>
    <dbReference type="NCBI Taxonomy" id="433657"/>
    <lineage>
        <taxon>Bacteria</taxon>
        <taxon>Bacillati</taxon>
        <taxon>Actinomycetota</taxon>
        <taxon>Actinomycetes</taxon>
        <taxon>Propionibacteriales</taxon>
        <taxon>Nocardioidaceae</taxon>
        <taxon>Nocardioides</taxon>
    </lineage>
</organism>
<gene>
    <name evidence="2" type="ORF">GCM10009843_24290</name>
</gene>
<keyword evidence="1" id="KW-1133">Transmembrane helix</keyword>
<protein>
    <submittedName>
        <fullName evidence="2">Uncharacterized protein</fullName>
    </submittedName>
</protein>
<evidence type="ECO:0000256" key="1">
    <source>
        <dbReference type="SAM" id="Phobius"/>
    </source>
</evidence>
<name>A0ABP5K205_9ACTN</name>
<accession>A0ABP5K205</accession>
<reference evidence="3" key="1">
    <citation type="journal article" date="2019" name="Int. J. Syst. Evol. Microbiol.">
        <title>The Global Catalogue of Microorganisms (GCM) 10K type strain sequencing project: providing services to taxonomists for standard genome sequencing and annotation.</title>
        <authorList>
            <consortium name="The Broad Institute Genomics Platform"/>
            <consortium name="The Broad Institute Genome Sequencing Center for Infectious Disease"/>
            <person name="Wu L."/>
            <person name="Ma J."/>
        </authorList>
    </citation>
    <scope>NUCLEOTIDE SEQUENCE [LARGE SCALE GENOMIC DNA]</scope>
    <source>
        <strain evidence="3">JCM 16021</strain>
    </source>
</reference>
<dbReference type="Proteomes" id="UP001500575">
    <property type="component" value="Unassembled WGS sequence"/>
</dbReference>
<keyword evidence="3" id="KW-1185">Reference proteome</keyword>
<feature type="transmembrane region" description="Helical" evidence="1">
    <location>
        <begin position="25"/>
        <end position="45"/>
    </location>
</feature>